<protein>
    <submittedName>
        <fullName evidence="3">Uncharacterized protein</fullName>
    </submittedName>
</protein>
<dbReference type="RefSeq" id="WP_285670817.1">
    <property type="nucleotide sequence ID" value="NZ_BSYI01000007.1"/>
</dbReference>
<organism evidence="3 4">
    <name type="scientific">Paralimibaculum aggregatum</name>
    <dbReference type="NCBI Taxonomy" id="3036245"/>
    <lineage>
        <taxon>Bacteria</taxon>
        <taxon>Pseudomonadati</taxon>
        <taxon>Pseudomonadota</taxon>
        <taxon>Alphaproteobacteria</taxon>
        <taxon>Rhodobacterales</taxon>
        <taxon>Paracoccaceae</taxon>
        <taxon>Paralimibaculum</taxon>
    </lineage>
</organism>
<keyword evidence="2" id="KW-0472">Membrane</keyword>
<evidence type="ECO:0000256" key="2">
    <source>
        <dbReference type="SAM" id="Phobius"/>
    </source>
</evidence>
<feature type="compositionally biased region" description="Pro residues" evidence="1">
    <location>
        <begin position="59"/>
        <end position="90"/>
    </location>
</feature>
<comment type="caution">
    <text evidence="3">The sequence shown here is derived from an EMBL/GenBank/DDBJ whole genome shotgun (WGS) entry which is preliminary data.</text>
</comment>
<dbReference type="Proteomes" id="UP001239909">
    <property type="component" value="Unassembled WGS sequence"/>
</dbReference>
<feature type="transmembrane region" description="Helical" evidence="2">
    <location>
        <begin position="32"/>
        <end position="49"/>
    </location>
</feature>
<reference evidence="3 4" key="1">
    <citation type="submission" date="2023-04" db="EMBL/GenBank/DDBJ databases">
        <title>Marinoamorphus aggregata gen. nov., sp. Nov., isolate from tissue of brittle star Ophioplocus japonicus.</title>
        <authorList>
            <person name="Kawano K."/>
            <person name="Sawayama S."/>
            <person name="Nakagawa S."/>
        </authorList>
    </citation>
    <scope>NUCLEOTIDE SEQUENCE [LARGE SCALE GENOMIC DNA]</scope>
    <source>
        <strain evidence="3 4">NKW23</strain>
    </source>
</reference>
<evidence type="ECO:0000313" key="3">
    <source>
        <dbReference type="EMBL" id="GMG82072.1"/>
    </source>
</evidence>
<sequence>MVSLFAAVFGSGLLMLILDLGMLGAPGRLLSVLIKSILLTALVVALLVAREGGFGSLPEPLPAPPAPETRPVPLPQSAPAPMPPAPAAGV</sequence>
<name>A0ABQ6LK69_9RHOB</name>
<keyword evidence="2" id="KW-0812">Transmembrane</keyword>
<accession>A0ABQ6LK69</accession>
<feature type="transmembrane region" description="Helical" evidence="2">
    <location>
        <begin position="6"/>
        <end position="25"/>
    </location>
</feature>
<gene>
    <name evidence="3" type="ORF">LNKW23_12850</name>
</gene>
<keyword evidence="2" id="KW-1133">Transmembrane helix</keyword>
<feature type="region of interest" description="Disordered" evidence="1">
    <location>
        <begin position="56"/>
        <end position="90"/>
    </location>
</feature>
<dbReference type="EMBL" id="BSYI01000007">
    <property type="protein sequence ID" value="GMG82072.1"/>
    <property type="molecule type" value="Genomic_DNA"/>
</dbReference>
<proteinExistence type="predicted"/>
<evidence type="ECO:0000256" key="1">
    <source>
        <dbReference type="SAM" id="MobiDB-lite"/>
    </source>
</evidence>
<keyword evidence="4" id="KW-1185">Reference proteome</keyword>
<evidence type="ECO:0000313" key="4">
    <source>
        <dbReference type="Proteomes" id="UP001239909"/>
    </source>
</evidence>